<evidence type="ECO:0000256" key="8">
    <source>
        <dbReference type="SAM" id="MobiDB-lite"/>
    </source>
</evidence>
<dbReference type="InterPro" id="IPR051599">
    <property type="entry name" value="Cell_Envelope_Assoc"/>
</dbReference>
<dbReference type="OrthoDB" id="9782395at2"/>
<keyword evidence="4" id="KW-0812">Transmembrane</keyword>
<evidence type="ECO:0000256" key="7">
    <source>
        <dbReference type="ARBA" id="ARBA00037355"/>
    </source>
</evidence>
<keyword evidence="5" id="KW-1133">Transmembrane helix</keyword>
<feature type="domain" description="DUF218" evidence="9">
    <location>
        <begin position="48"/>
        <end position="172"/>
    </location>
</feature>
<feature type="compositionally biased region" description="Polar residues" evidence="8">
    <location>
        <begin position="234"/>
        <end position="256"/>
    </location>
</feature>
<keyword evidence="3" id="KW-0997">Cell inner membrane</keyword>
<comment type="caution">
    <text evidence="10">The sequence shown here is derived from an EMBL/GenBank/DDBJ whole genome shotgun (WGS) entry which is preliminary data.</text>
</comment>
<dbReference type="PANTHER" id="PTHR30336:SF0">
    <property type="entry name" value="PROTEIN SANA"/>
    <property type="match status" value="1"/>
</dbReference>
<dbReference type="InterPro" id="IPR023604">
    <property type="entry name" value="Uncharacterised_SanA"/>
</dbReference>
<evidence type="ECO:0000313" key="10">
    <source>
        <dbReference type="EMBL" id="PWC10369.1"/>
    </source>
</evidence>
<dbReference type="RefSeq" id="WP_109055486.1">
    <property type="nucleotide sequence ID" value="NZ_QDKJ01000014.1"/>
</dbReference>
<reference evidence="10 11" key="1">
    <citation type="submission" date="2018-04" db="EMBL/GenBank/DDBJ databases">
        <title>Brenneria corticis sp.nov.</title>
        <authorList>
            <person name="Li Y."/>
        </authorList>
    </citation>
    <scope>NUCLEOTIDE SEQUENCE [LARGE SCALE GENOMIC DNA]</scope>
    <source>
        <strain evidence="10 11">LMG 27715</strain>
    </source>
</reference>
<dbReference type="EMBL" id="QDKJ01000014">
    <property type="protein sequence ID" value="PWC10369.1"/>
    <property type="molecule type" value="Genomic_DNA"/>
</dbReference>
<comment type="function">
    <text evidence="7">Participates in the barrier function of the cell envelope.</text>
</comment>
<dbReference type="GO" id="GO:0005886">
    <property type="term" value="C:plasma membrane"/>
    <property type="evidence" value="ECO:0007669"/>
    <property type="project" value="UniProtKB-SubCell"/>
</dbReference>
<dbReference type="InterPro" id="IPR003848">
    <property type="entry name" value="DUF218"/>
</dbReference>
<dbReference type="CDD" id="cd06259">
    <property type="entry name" value="YdcF-like"/>
    <property type="match status" value="1"/>
</dbReference>
<name>A0A2U1TLY0_9GAMM</name>
<proteinExistence type="predicted"/>
<feature type="region of interest" description="Disordered" evidence="8">
    <location>
        <begin position="214"/>
        <end position="256"/>
    </location>
</feature>
<keyword evidence="2" id="KW-1003">Cell membrane</keyword>
<dbReference type="Proteomes" id="UP000245138">
    <property type="component" value="Unassembled WGS sequence"/>
</dbReference>
<protein>
    <submittedName>
        <fullName evidence="10">Outer membrane permeability protein SanA</fullName>
    </submittedName>
</protein>
<dbReference type="Pfam" id="PF02698">
    <property type="entry name" value="DUF218"/>
    <property type="match status" value="1"/>
</dbReference>
<keyword evidence="6" id="KW-0472">Membrane</keyword>
<evidence type="ECO:0000313" key="11">
    <source>
        <dbReference type="Proteomes" id="UP000245138"/>
    </source>
</evidence>
<evidence type="ECO:0000256" key="4">
    <source>
        <dbReference type="ARBA" id="ARBA00022692"/>
    </source>
</evidence>
<evidence type="ECO:0000256" key="3">
    <source>
        <dbReference type="ARBA" id="ARBA00022519"/>
    </source>
</evidence>
<dbReference type="PANTHER" id="PTHR30336">
    <property type="entry name" value="INNER MEMBRANE PROTEIN, PROBABLE PERMEASE"/>
    <property type="match status" value="1"/>
</dbReference>
<evidence type="ECO:0000256" key="1">
    <source>
        <dbReference type="ARBA" id="ARBA00004377"/>
    </source>
</evidence>
<dbReference type="PIRSF" id="PIRSF005011">
    <property type="entry name" value="SanA"/>
    <property type="match status" value="1"/>
</dbReference>
<evidence type="ECO:0000256" key="2">
    <source>
        <dbReference type="ARBA" id="ARBA00022475"/>
    </source>
</evidence>
<dbReference type="AlphaFoldDB" id="A0A2U1TLY0"/>
<organism evidence="10 11">
    <name type="scientific">Brenneria roseae subsp. americana</name>
    <dbReference type="NCBI Taxonomy" id="1508507"/>
    <lineage>
        <taxon>Bacteria</taxon>
        <taxon>Pseudomonadati</taxon>
        <taxon>Pseudomonadota</taxon>
        <taxon>Gammaproteobacteria</taxon>
        <taxon>Enterobacterales</taxon>
        <taxon>Pectobacteriaceae</taxon>
        <taxon>Brenneria</taxon>
    </lineage>
</organism>
<accession>A0A2U1TLY0</accession>
<evidence type="ECO:0000259" key="9">
    <source>
        <dbReference type="Pfam" id="PF02698"/>
    </source>
</evidence>
<comment type="subcellular location">
    <subcellularLocation>
        <location evidence="1">Cell inner membrane</location>
        <topology evidence="1">Single-pass membrane protein</topology>
    </subcellularLocation>
</comment>
<dbReference type="NCBIfam" id="NF008092">
    <property type="entry name" value="PRK10834.1"/>
    <property type="match status" value="1"/>
</dbReference>
<evidence type="ECO:0000256" key="5">
    <source>
        <dbReference type="ARBA" id="ARBA00022989"/>
    </source>
</evidence>
<keyword evidence="11" id="KW-1185">Reference proteome</keyword>
<evidence type="ECO:0000256" key="6">
    <source>
        <dbReference type="ARBA" id="ARBA00023136"/>
    </source>
</evidence>
<sequence>MWKRLIIGLLLTIGVLMLSAIALDRWISWKTAPFIYDELQELPQRQVGVVLGTAKYYRTGVINQYYLFRIQGALNAYNSGKISYLLLSGDNALQSYNEPMTMRRDIISAGVPPADIVLDYAGFRTLDSIVRTRKVFDTNDFTIITQRFHCERALFIALHLGIQAQCYAVPSPKNMMTVRLREFGARLGALFDLYILKREPRFLGPQIPIPAEHKIPDNAPDYPAVPPEQIINLAPSTSNNGKTPEKPQLTTEKTTP</sequence>
<gene>
    <name evidence="10" type="ORF">B4923_16630</name>
</gene>